<keyword evidence="3" id="KW-1185">Reference proteome</keyword>
<proteinExistence type="predicted"/>
<dbReference type="InterPro" id="IPR010718">
    <property type="entry name" value="DUF1294"/>
</dbReference>
<gene>
    <name evidence="2" type="ORF">GCM10011502_24600</name>
</gene>
<evidence type="ECO:0008006" key="4">
    <source>
        <dbReference type="Google" id="ProtNLM"/>
    </source>
</evidence>
<organism evidence="2 3">
    <name type="scientific">Oceanisphaera marina</name>
    <dbReference type="NCBI Taxonomy" id="2017550"/>
    <lineage>
        <taxon>Bacteria</taxon>
        <taxon>Pseudomonadati</taxon>
        <taxon>Pseudomonadota</taxon>
        <taxon>Gammaproteobacteria</taxon>
        <taxon>Aeromonadales</taxon>
        <taxon>Aeromonadaceae</taxon>
        <taxon>Oceanisphaera</taxon>
    </lineage>
</organism>
<dbReference type="InterPro" id="IPR012156">
    <property type="entry name" value="Cold_shock_CspA"/>
</dbReference>
<dbReference type="Proteomes" id="UP000646152">
    <property type="component" value="Unassembled WGS sequence"/>
</dbReference>
<evidence type="ECO:0000313" key="2">
    <source>
        <dbReference type="EMBL" id="GGB50551.1"/>
    </source>
</evidence>
<dbReference type="Pfam" id="PF06961">
    <property type="entry name" value="DUF1294"/>
    <property type="match status" value="1"/>
</dbReference>
<feature type="transmembrane region" description="Helical" evidence="1">
    <location>
        <begin position="74"/>
        <end position="93"/>
    </location>
</feature>
<keyword evidence="1" id="KW-0472">Membrane</keyword>
<reference evidence="3" key="1">
    <citation type="journal article" date="2019" name="Int. J. Syst. Evol. Microbiol.">
        <title>The Global Catalogue of Microorganisms (GCM) 10K type strain sequencing project: providing services to taxonomists for standard genome sequencing and annotation.</title>
        <authorList>
            <consortium name="The Broad Institute Genomics Platform"/>
            <consortium name="The Broad Institute Genome Sequencing Center for Infectious Disease"/>
            <person name="Wu L."/>
            <person name="Ma J."/>
        </authorList>
    </citation>
    <scope>NUCLEOTIDE SEQUENCE [LARGE SCALE GENOMIC DNA]</scope>
    <source>
        <strain evidence="3">CGMCC 1.15923</strain>
    </source>
</reference>
<name>A0ABQ1IR81_9GAMM</name>
<evidence type="ECO:0000256" key="1">
    <source>
        <dbReference type="SAM" id="Phobius"/>
    </source>
</evidence>
<sequence length="95" mass="11245">MPLAWWTVLPAVYVLLSLITFLLYGWDKRAAIRGNWRIRERTLHLWALAGGWPGAWLAQRWLRHKSQKVSFRRLFWLTVVCNLVVLIAAWPCFRG</sequence>
<comment type="caution">
    <text evidence="2">The sequence shown here is derived from an EMBL/GenBank/DDBJ whole genome shotgun (WGS) entry which is preliminary data.</text>
</comment>
<accession>A0ABQ1IR81</accession>
<dbReference type="PIRSF" id="PIRSF002599">
    <property type="entry name" value="Cold_shock_A"/>
    <property type="match status" value="1"/>
</dbReference>
<keyword evidence="1" id="KW-0812">Transmembrane</keyword>
<dbReference type="EMBL" id="BMKE01000022">
    <property type="protein sequence ID" value="GGB50551.1"/>
    <property type="molecule type" value="Genomic_DNA"/>
</dbReference>
<feature type="transmembrane region" description="Helical" evidence="1">
    <location>
        <begin position="6"/>
        <end position="24"/>
    </location>
</feature>
<dbReference type="RefSeq" id="WP_188630431.1">
    <property type="nucleotide sequence ID" value="NZ_BMKE01000022.1"/>
</dbReference>
<evidence type="ECO:0000313" key="3">
    <source>
        <dbReference type="Proteomes" id="UP000646152"/>
    </source>
</evidence>
<keyword evidence="1" id="KW-1133">Transmembrane helix</keyword>
<protein>
    <recommendedName>
        <fullName evidence="4">Cold-shock protein</fullName>
    </recommendedName>
</protein>